<proteinExistence type="predicted"/>
<name>A0ABQ3C5K5_9GAMM</name>
<reference evidence="2" key="1">
    <citation type="journal article" date="2019" name="Int. J. Syst. Evol. Microbiol.">
        <title>The Global Catalogue of Microorganisms (GCM) 10K type strain sequencing project: providing services to taxonomists for standard genome sequencing and annotation.</title>
        <authorList>
            <consortium name="The Broad Institute Genomics Platform"/>
            <consortium name="The Broad Institute Genome Sequencing Center for Infectious Disease"/>
            <person name="Wu L."/>
            <person name="Ma J."/>
        </authorList>
    </citation>
    <scope>NUCLEOTIDE SEQUENCE [LARGE SCALE GENOMIC DNA]</scope>
    <source>
        <strain evidence="2">KCTC 22558</strain>
    </source>
</reference>
<sequence length="106" mass="11630">MHEITADRLHQQHAYFEDGISHAMRRAGAGPDFVLERRLMGQARLLQTMLADRAAAQAAADAAEAACRVMDAADPDAPLHMLAIARDNLARHVRRHALGLPRHHAA</sequence>
<dbReference type="Proteomes" id="UP000643403">
    <property type="component" value="Unassembled WGS sequence"/>
</dbReference>
<comment type="caution">
    <text evidence="1">The sequence shown here is derived from an EMBL/GenBank/DDBJ whole genome shotgun (WGS) entry which is preliminary data.</text>
</comment>
<dbReference type="EMBL" id="BMXY01000003">
    <property type="protein sequence ID" value="GGZ68447.1"/>
    <property type="molecule type" value="Genomic_DNA"/>
</dbReference>
<keyword evidence="2" id="KW-1185">Reference proteome</keyword>
<evidence type="ECO:0000313" key="2">
    <source>
        <dbReference type="Proteomes" id="UP000643403"/>
    </source>
</evidence>
<accession>A0ABQ3C5K5</accession>
<organism evidence="1 2">
    <name type="scientific">Cognatilysobacter xinjiangensis</name>
    <dbReference type="NCBI Taxonomy" id="546892"/>
    <lineage>
        <taxon>Bacteria</taxon>
        <taxon>Pseudomonadati</taxon>
        <taxon>Pseudomonadota</taxon>
        <taxon>Gammaproteobacteria</taxon>
        <taxon>Lysobacterales</taxon>
        <taxon>Lysobacteraceae</taxon>
        <taxon>Cognatilysobacter</taxon>
    </lineage>
</organism>
<gene>
    <name evidence="1" type="ORF">GCM10008101_23440</name>
</gene>
<evidence type="ECO:0000313" key="1">
    <source>
        <dbReference type="EMBL" id="GGZ68447.1"/>
    </source>
</evidence>
<dbReference type="RefSeq" id="WP_189450163.1">
    <property type="nucleotide sequence ID" value="NZ_BMXY01000003.1"/>
</dbReference>
<protein>
    <submittedName>
        <fullName evidence="1">Uncharacterized protein</fullName>
    </submittedName>
</protein>